<dbReference type="CDD" id="cd17546">
    <property type="entry name" value="REC_hyHK_CKI1_RcsC-like"/>
    <property type="match status" value="1"/>
</dbReference>
<dbReference type="PANTHER" id="PTHR24356">
    <property type="entry name" value="SERINE/THREONINE-PROTEIN KINASE"/>
    <property type="match status" value="1"/>
</dbReference>
<feature type="compositionally biased region" description="Basic and acidic residues" evidence="10">
    <location>
        <begin position="2085"/>
        <end position="2099"/>
    </location>
</feature>
<evidence type="ECO:0000256" key="8">
    <source>
        <dbReference type="ARBA" id="ARBA00048679"/>
    </source>
</evidence>
<dbReference type="PROSITE" id="PS50011">
    <property type="entry name" value="PROTEIN_KINASE_DOM"/>
    <property type="match status" value="1"/>
</dbReference>
<feature type="compositionally biased region" description="Acidic residues" evidence="10">
    <location>
        <begin position="2595"/>
        <end position="2608"/>
    </location>
</feature>
<dbReference type="CDD" id="cd05579">
    <property type="entry name" value="STKc_MAST_like"/>
    <property type="match status" value="1"/>
</dbReference>
<feature type="region of interest" description="Disordered" evidence="10">
    <location>
        <begin position="2078"/>
        <end position="2101"/>
    </location>
</feature>
<feature type="compositionally biased region" description="Polar residues" evidence="10">
    <location>
        <begin position="625"/>
        <end position="634"/>
    </location>
</feature>
<evidence type="ECO:0000256" key="3">
    <source>
        <dbReference type="ARBA" id="ARBA00022679"/>
    </source>
</evidence>
<dbReference type="PANTHER" id="PTHR24356:SF1">
    <property type="entry name" value="SERINE_THREONINE-PROTEIN KINASE GREATWALL"/>
    <property type="match status" value="1"/>
</dbReference>
<dbReference type="InterPro" id="IPR050236">
    <property type="entry name" value="Ser_Thr_kinase_AGC"/>
</dbReference>
<dbReference type="GO" id="GO:0005737">
    <property type="term" value="C:cytoplasm"/>
    <property type="evidence" value="ECO:0007669"/>
    <property type="project" value="TreeGrafter"/>
</dbReference>
<dbReference type="PROSITE" id="PS00108">
    <property type="entry name" value="PROTEIN_KINASE_ST"/>
    <property type="match status" value="1"/>
</dbReference>
<keyword evidence="3 15" id="KW-0808">Transferase</keyword>
<evidence type="ECO:0000259" key="13">
    <source>
        <dbReference type="PROSITE" id="PS50112"/>
    </source>
</evidence>
<dbReference type="InterPro" id="IPR008271">
    <property type="entry name" value="Ser/Thr_kinase_AS"/>
</dbReference>
<feature type="domain" description="Response regulatory" evidence="12">
    <location>
        <begin position="3050"/>
        <end position="3163"/>
    </location>
</feature>
<feature type="compositionally biased region" description="Basic and acidic residues" evidence="10">
    <location>
        <begin position="2694"/>
        <end position="2705"/>
    </location>
</feature>
<comment type="catalytic activity">
    <reaction evidence="8">
        <text>L-seryl-[protein] + ATP = O-phospho-L-seryl-[protein] + ADP + H(+)</text>
        <dbReference type="Rhea" id="RHEA:17989"/>
        <dbReference type="Rhea" id="RHEA-COMP:9863"/>
        <dbReference type="Rhea" id="RHEA-COMP:11604"/>
        <dbReference type="ChEBI" id="CHEBI:15378"/>
        <dbReference type="ChEBI" id="CHEBI:29999"/>
        <dbReference type="ChEBI" id="CHEBI:30616"/>
        <dbReference type="ChEBI" id="CHEBI:83421"/>
        <dbReference type="ChEBI" id="CHEBI:456216"/>
        <dbReference type="EC" id="2.7.11.1"/>
    </reaction>
</comment>
<dbReference type="SUPFAM" id="SSF55785">
    <property type="entry name" value="PYP-like sensor domain (PAS domain)"/>
    <property type="match status" value="1"/>
</dbReference>
<evidence type="ECO:0000313" key="16">
    <source>
        <dbReference type="Proteomes" id="UP001151518"/>
    </source>
</evidence>
<feature type="region of interest" description="Disordered" evidence="10">
    <location>
        <begin position="2757"/>
        <end position="2798"/>
    </location>
</feature>
<keyword evidence="9" id="KW-0597">Phosphoprotein</keyword>
<feature type="compositionally biased region" description="Basic residues" evidence="10">
    <location>
        <begin position="656"/>
        <end position="666"/>
    </location>
</feature>
<feature type="compositionally biased region" description="Polar residues" evidence="10">
    <location>
        <begin position="2712"/>
        <end position="2721"/>
    </location>
</feature>
<feature type="compositionally biased region" description="Polar residues" evidence="10">
    <location>
        <begin position="430"/>
        <end position="462"/>
    </location>
</feature>
<keyword evidence="5" id="KW-0418">Kinase</keyword>
<dbReference type="InterPro" id="IPR001789">
    <property type="entry name" value="Sig_transdc_resp-reg_receiver"/>
</dbReference>
<feature type="region of interest" description="Disordered" evidence="10">
    <location>
        <begin position="150"/>
        <end position="261"/>
    </location>
</feature>
<evidence type="ECO:0000259" key="14">
    <source>
        <dbReference type="PROSITE" id="PS51285"/>
    </source>
</evidence>
<evidence type="ECO:0000256" key="1">
    <source>
        <dbReference type="ARBA" id="ARBA00012513"/>
    </source>
</evidence>
<dbReference type="GO" id="GO:0005634">
    <property type="term" value="C:nucleus"/>
    <property type="evidence" value="ECO:0007669"/>
    <property type="project" value="TreeGrafter"/>
</dbReference>
<feature type="compositionally biased region" description="Polar residues" evidence="10">
    <location>
        <begin position="163"/>
        <end position="172"/>
    </location>
</feature>
<dbReference type="Pfam" id="PF00069">
    <property type="entry name" value="Pkinase"/>
    <property type="match status" value="2"/>
</dbReference>
<feature type="modified residue" description="4-aspartylphosphate" evidence="9">
    <location>
        <position position="3100"/>
    </location>
</feature>
<organism evidence="15 16">
    <name type="scientific">Coemansia spiralis</name>
    <dbReference type="NCBI Taxonomy" id="417178"/>
    <lineage>
        <taxon>Eukaryota</taxon>
        <taxon>Fungi</taxon>
        <taxon>Fungi incertae sedis</taxon>
        <taxon>Zoopagomycota</taxon>
        <taxon>Kickxellomycotina</taxon>
        <taxon>Kickxellomycetes</taxon>
        <taxon>Kickxellales</taxon>
        <taxon>Kickxellaceae</taxon>
        <taxon>Coemansia</taxon>
    </lineage>
</organism>
<dbReference type="InterPro" id="IPR011009">
    <property type="entry name" value="Kinase-like_dom_sf"/>
</dbReference>
<feature type="region of interest" description="Disordered" evidence="10">
    <location>
        <begin position="2575"/>
        <end position="2612"/>
    </location>
</feature>
<protein>
    <recommendedName>
        <fullName evidence="1">non-specific serine/threonine protein kinase</fullName>
        <ecNumber evidence="1">2.7.11.1</ecNumber>
    </recommendedName>
</protein>
<keyword evidence="4" id="KW-0547">Nucleotide-binding</keyword>
<feature type="compositionally biased region" description="Basic and acidic residues" evidence="10">
    <location>
        <begin position="2575"/>
        <end position="2584"/>
    </location>
</feature>
<dbReference type="SMART" id="SM00220">
    <property type="entry name" value="S_TKc"/>
    <property type="match status" value="1"/>
</dbReference>
<feature type="domain" description="AGC-kinase C-terminal" evidence="14">
    <location>
        <begin position="2646"/>
        <end position="2714"/>
    </location>
</feature>
<keyword evidence="2" id="KW-0723">Serine/threonine-protein kinase</keyword>
<feature type="region of interest" description="Disordered" evidence="10">
    <location>
        <begin position="2372"/>
        <end position="2391"/>
    </location>
</feature>
<feature type="region of interest" description="Disordered" evidence="10">
    <location>
        <begin position="1"/>
        <end position="62"/>
    </location>
</feature>
<feature type="region of interest" description="Disordered" evidence="10">
    <location>
        <begin position="2050"/>
        <end position="2069"/>
    </location>
</feature>
<feature type="region of interest" description="Disordered" evidence="10">
    <location>
        <begin position="1194"/>
        <end position="1216"/>
    </location>
</feature>
<feature type="compositionally biased region" description="Polar residues" evidence="10">
    <location>
        <begin position="198"/>
        <end position="211"/>
    </location>
</feature>
<feature type="region of interest" description="Disordered" evidence="10">
    <location>
        <begin position="92"/>
        <end position="129"/>
    </location>
</feature>
<dbReference type="InterPro" id="IPR000014">
    <property type="entry name" value="PAS"/>
</dbReference>
<evidence type="ECO:0000256" key="7">
    <source>
        <dbReference type="ARBA" id="ARBA00047899"/>
    </source>
</evidence>
<dbReference type="PROSITE" id="PS50112">
    <property type="entry name" value="PAS"/>
    <property type="match status" value="1"/>
</dbReference>
<dbReference type="InterPro" id="IPR000719">
    <property type="entry name" value="Prot_kinase_dom"/>
</dbReference>
<evidence type="ECO:0000256" key="9">
    <source>
        <dbReference type="PROSITE-ProRule" id="PRU00169"/>
    </source>
</evidence>
<feature type="compositionally biased region" description="Polar residues" evidence="10">
    <location>
        <begin position="1132"/>
        <end position="1150"/>
    </location>
</feature>
<dbReference type="Proteomes" id="UP001151518">
    <property type="component" value="Unassembled WGS sequence"/>
</dbReference>
<dbReference type="SMART" id="SM00448">
    <property type="entry name" value="REC"/>
    <property type="match status" value="1"/>
</dbReference>
<feature type="compositionally biased region" description="Low complexity" evidence="10">
    <location>
        <begin position="2375"/>
        <end position="2388"/>
    </location>
</feature>
<feature type="compositionally biased region" description="Low complexity" evidence="10">
    <location>
        <begin position="151"/>
        <end position="162"/>
    </location>
</feature>
<feature type="compositionally biased region" description="Low complexity" evidence="10">
    <location>
        <begin position="966"/>
        <end position="988"/>
    </location>
</feature>
<feature type="region of interest" description="Disordered" evidence="10">
    <location>
        <begin position="1236"/>
        <end position="1378"/>
    </location>
</feature>
<feature type="compositionally biased region" description="Low complexity" evidence="10">
    <location>
        <begin position="1236"/>
        <end position="1251"/>
    </location>
</feature>
<feature type="compositionally biased region" description="Polar residues" evidence="10">
    <location>
        <begin position="1553"/>
        <end position="1566"/>
    </location>
</feature>
<dbReference type="PROSITE" id="PS51285">
    <property type="entry name" value="AGC_KINASE_CTER"/>
    <property type="match status" value="1"/>
</dbReference>
<dbReference type="SUPFAM" id="SSF56112">
    <property type="entry name" value="Protein kinase-like (PK-like)"/>
    <property type="match status" value="1"/>
</dbReference>
<feature type="compositionally biased region" description="Polar residues" evidence="10">
    <location>
        <begin position="667"/>
        <end position="709"/>
    </location>
</feature>
<feature type="region of interest" description="Disordered" evidence="10">
    <location>
        <begin position="2688"/>
        <end position="2725"/>
    </location>
</feature>
<feature type="region of interest" description="Disordered" evidence="10">
    <location>
        <begin position="2143"/>
        <end position="2176"/>
    </location>
</feature>
<feature type="compositionally biased region" description="Low complexity" evidence="10">
    <location>
        <begin position="2890"/>
        <end position="2902"/>
    </location>
</feature>
<dbReference type="InterPro" id="IPR000961">
    <property type="entry name" value="AGC-kinase_C"/>
</dbReference>
<dbReference type="Gene3D" id="1.10.510.10">
    <property type="entry name" value="Transferase(Phosphotransferase) domain 1"/>
    <property type="match status" value="3"/>
</dbReference>
<dbReference type="SMART" id="SM00091">
    <property type="entry name" value="PAS"/>
    <property type="match status" value="1"/>
</dbReference>
<dbReference type="Gene3D" id="3.30.200.20">
    <property type="entry name" value="Phosphorylase Kinase, domain 1"/>
    <property type="match status" value="2"/>
</dbReference>
<sequence length="3166" mass="346309">MLKKPHSFVSGSSDELVKAQTRQEVAARDDQLDSTRSTPKPIGIPKDTNGQSYRQKRGSAVYLQDRDINSHSSSKRLTIMASFEPKSTGSTFNLSASPLPRMSFRESGGLQDKTEYENSEKIEGEEAKSTATMIRTCPIPEKLRLHLRDQTSYSTDSSSPTTVISSANTLSDSPRIMPDSRVRRRGTVSGGVAGGSWTKDSQNTLYSSPDQHNARRRPSASGVFPRHDKQTVPGTVSSLASGPMARRTSSNNSSWSVATPTSATEMASDSASIAGTAYGGYNILLPGWGEPANPSAQLQPLALSSRSRSKGRRYSVFDMPFVNQMRSSGGSGNNNSAYMPQSPLQDSTASNRKGSSKSTIEAGTLSSADAPYTSAENIYAATSPFGQGVRKRVSSSFFEPKALYSSSPQSPVYLPAFNDLSPVLPRNHQQRSSGSVTTFSSQKSGLSQELQHTGERQTLTGEQDSDADNDSRLHVHQRKIFSTDYQDSSSGQSTPNRAMFALPHHKRSGSIRSANVTAINQAIASPDPYRRSPGFRAGTSTAISPYNAGHSWRDSNMNLGYWNDDLMNSDDEFEDEDMAIPSLRFSTSAPDVLLMPIMSCFQGQMCSVKRPDYYYEQILESSRSAKASRWANSQNKHRNRDSIINSTSAGDDFVRRQHARRIRSMKSPRTLSSARRSTVSSIISQPTSMNRASSTQRQDGSTPLQVTPESTERVVAPTMSISNTCILQGSNSDINSSWNIQWHDWVDHIRSPPQTPSILRATHMWQKILRNWRYTHRGRSNLTRHCRDTSASYFGSSNLQKLSASGSAAYNYGGLGGATDFDTISPSMSNATTVFNPYLVEPTYLQRGVSESGRHETPNSALAAIYSMANHGQIDNTSYSNVASSNVAANSTTATVIPSSMAWNPTASNATGAHDQQSVAIPFMSGQKSPAVQRSFGDGSLAMPSAPHRRLSIIKSQELGTQRALSSSSTSSSHGSSSSADSSLLSSTTDERSDSTSSTVSQILSGTAEKGPILIAQLDDPKEAVEMLSSFYARLRLRLEKAKAESEDELLRIIQDLEGFVEEGLSYVNEDMDFSEPEHTYEDTFDGHVYPNNEAYVAGDDYDGTCTPGLVITKKSLSDELARTKQLHTDVTKSSSYQPPQETTQRANSRLSTKLELKTLNQRLQDMLNLHGDHAVDSHNEKYSYPEHALFTEKESNGSVSKSFGKAKPTSPPQRILRSPSIRRFAFFKSLASEANASTAYSRRSTSSATNRAEETASVDPHPKGRLNQPVYTLHNSPSDPILRQTSEHMAETPNSITDSLTNEQEPSKSSFGIRHSISQPARESNLLTEPEPLPHRIQSKKSLRSIGSTNSSGRLAFEASSHSGSRHSFTERSQSRGSMYSTESVASLVASPLVEEDQFKPTPFLEAIMELVNIIGSVISLSAENMLHPISGRLLEEALEQSAASDASHFDMEEKEEERHRILSLMPTEYLVQQLNALGYMWERPLSFGDPETEEVQHPWPCRGLFFRALLAISSLNRIVMWYVAVRSTYSEDIIEELDRRTFIDQVPEPAQDTSGLATDTNTFDHNSDDNFSSGPRRSLLSSSAQALPVTFDKSAAPFQTGHRDSTQSNSTAGISVASNTNLWHAQPASDITESASNNILELHNYQADHPLRWQGQGEDSMLDTTAVDKGLNMLLEVALDGRIRYISPTCRQLLGADPESMIDLPATAIFDPDDAQVCRSAVEQLLADSTRTVEINVKVHAPGSSSPVDVEAKGMLIYNKSKNEPSHVLWVLRYVPVTVLPQSTQPDADKSTSDDGVEEADNKNLSQYRLSGTSPAIEGRLPLESALEPITCRICDRGVPAAHFEEHTWLCAKSHRAAMDVCRQNDRLSDVKAELYAWYPGCSVADLESLVHGVINGETLREQAQLKASEVGNPAWQSLLDEANPAIKSMSNICSQAMALDETDAAPKCELPKAEDAQNTGPAHSEPANGSDFVRSPRWMEVAKYQPPLLKYKDHSLEAIGSMLTETITAKLRAIDDLQYAVVDSSVAWSNWMPIESGLTNQGMFKQPDYSSEASISSSSANSNADSELANIPATVSGSSLEHNGERGKSKQSEPELSRVCSDISTKNSDMASAHSDQYSGHGSDSIAVLPLLPKTLAESVSSSQTNHLSVTTKDLRLTPSRRSQHRSSISNSAALAMPTMPSINDFVLLKPISKGAYGSVFLAKKRATGEYYAIKILKKADMIAKNQISNVKAERAIMMAQTGSPFVVRLLYTFQSRTNLYLVMEYLNGGDCASLLKAIGTLPENWAQQYLAEVVLGVEDLHARNVVHRDLKPDNLLIDSEGHLKLTDFGLSKLGFLGRRVDQQAVNNVLDSEHKMSNQPCTSATEHGLIDGSSLLSPNSGTSSNKIRPLLSATPYSVYYQESKSSNSNSSMLLSQKGESANQATALVPSVATPPPARSDNPAFANTNETVSKRVAALKPSQASPSVFGLSGISEVTSSSSSASLQSDEFSQSVPPHQHKHALGTPDYIAPESILGLEAGESVDWWALGIICYEFIFGIPPFHDETPEKVFRNILSADIDFYDDLREQIAQEKRQRQETKTKNANKQSKSDSEEEDDDEDDDTDVPDISPEARDFITRLLCRDPKRRLGYNGAEEVKAHPMFKSIDWATILETQAAFVPQVENIEDTDYFDSRGATMGDHEVLNEIPSSSKHQEPLEGEERPSTPMDIANTSSTSISKSKADANIRTTISKSHEQQSEIPLVIARGVPINRSRTLPTGIAREQWNSARSSSSESSEDSGNGGESQRMISKQSTLQEDENAAIRHQHQPPLDDAPDPEFGGFTFKNLHALEQANLNELIKLRRRSTMLDISAAPISRADTRASFAYGSSSPNSPSSLPKSKQHYSQLSSGFSGGSSSSGSMQQEHVPPGHIRRTSTFALRDNQQGTPPESPRNFHQQHYSLDQHIASANQPNGKQFAGNRPSFTDVSSGLLSRSTSSSGHLQAQYMHGQRGSLLNPTIQSSLAFGQHSPMALRHSQIYRPVTTNELDSALSNVPPIESGEPAYMHSKVCLVADDNPVRCRIMEIMLQRLHFGCVIVRNGAEALRCAMGRTVFRAIFMDTGMPIVDGEEATRMIKSTYNVNKDTPIISMTTYDGETSESLYDGSIVKPVSLHHVKQSLAHTSWSA</sequence>
<feature type="region of interest" description="Disordered" evidence="10">
    <location>
        <begin position="2867"/>
        <end position="2910"/>
    </location>
</feature>
<accession>A0A9W8GC75</accession>
<proteinExistence type="predicted"/>
<dbReference type="InterPro" id="IPR035965">
    <property type="entry name" value="PAS-like_dom_sf"/>
</dbReference>
<feature type="compositionally biased region" description="Basic and acidic residues" evidence="10">
    <location>
        <begin position="112"/>
        <end position="128"/>
    </location>
</feature>
<feature type="domain" description="PAS" evidence="13">
    <location>
        <begin position="1676"/>
        <end position="1731"/>
    </location>
</feature>
<feature type="region of interest" description="Disordered" evidence="10">
    <location>
        <begin position="1956"/>
        <end position="1975"/>
    </location>
</feature>
<dbReference type="EMBL" id="JANBTW010000005">
    <property type="protein sequence ID" value="KAJ2680435.1"/>
    <property type="molecule type" value="Genomic_DNA"/>
</dbReference>
<evidence type="ECO:0000256" key="5">
    <source>
        <dbReference type="ARBA" id="ARBA00022777"/>
    </source>
</evidence>
<dbReference type="Pfam" id="PF00072">
    <property type="entry name" value="Response_reg"/>
    <property type="match status" value="1"/>
</dbReference>
<dbReference type="Gene3D" id="3.40.50.2300">
    <property type="match status" value="1"/>
</dbReference>
<feature type="region of interest" description="Disordered" evidence="10">
    <location>
        <begin position="424"/>
        <end position="470"/>
    </location>
</feature>
<dbReference type="PROSITE" id="PS50110">
    <property type="entry name" value="RESPONSE_REGULATORY"/>
    <property type="match status" value="1"/>
</dbReference>
<feature type="compositionally biased region" description="Low complexity" evidence="10">
    <location>
        <begin position="2870"/>
        <end position="2881"/>
    </location>
</feature>
<feature type="region of interest" description="Disordered" evidence="10">
    <location>
        <begin position="1551"/>
        <end position="1580"/>
    </location>
</feature>
<evidence type="ECO:0000256" key="4">
    <source>
        <dbReference type="ARBA" id="ARBA00022741"/>
    </source>
</evidence>
<feature type="compositionally biased region" description="Polar residues" evidence="10">
    <location>
        <begin position="337"/>
        <end position="362"/>
    </location>
</feature>
<dbReference type="GO" id="GO:0004674">
    <property type="term" value="F:protein serine/threonine kinase activity"/>
    <property type="evidence" value="ECO:0007669"/>
    <property type="project" value="UniProtKB-KW"/>
</dbReference>
<feature type="region of interest" description="Disordered" evidence="10">
    <location>
        <begin position="1125"/>
        <end position="1150"/>
    </location>
</feature>
<feature type="compositionally biased region" description="Polar residues" evidence="10">
    <location>
        <begin position="1293"/>
        <end position="1328"/>
    </location>
</feature>
<evidence type="ECO:0000259" key="11">
    <source>
        <dbReference type="PROSITE" id="PS50011"/>
    </source>
</evidence>
<feature type="compositionally biased region" description="Polar residues" evidence="10">
    <location>
        <begin position="2143"/>
        <end position="2155"/>
    </location>
</feature>
<evidence type="ECO:0000259" key="12">
    <source>
        <dbReference type="PROSITE" id="PS50110"/>
    </source>
</evidence>
<dbReference type="FunFam" id="3.30.200.20:FF:001008">
    <property type="entry name" value="Serine/threonine-protein kinase cek1"/>
    <property type="match status" value="1"/>
</dbReference>
<feature type="region of interest" description="Disordered" evidence="10">
    <location>
        <begin position="625"/>
        <end position="711"/>
    </location>
</feature>
<comment type="caution">
    <text evidence="15">The sequence shown here is derived from an EMBL/GenBank/DDBJ whole genome shotgun (WGS) entry which is preliminary data.</text>
</comment>
<dbReference type="EC" id="2.7.11.1" evidence="1"/>
<name>A0A9W8GC75_9FUNG</name>
<feature type="region of interest" description="Disordered" evidence="10">
    <location>
        <begin position="325"/>
        <end position="362"/>
    </location>
</feature>
<feature type="domain" description="Protein kinase" evidence="11">
    <location>
        <begin position="2189"/>
        <end position="2645"/>
    </location>
</feature>
<dbReference type="GO" id="GO:0005524">
    <property type="term" value="F:ATP binding"/>
    <property type="evidence" value="ECO:0007669"/>
    <property type="project" value="UniProtKB-KW"/>
</dbReference>
<evidence type="ECO:0000313" key="15">
    <source>
        <dbReference type="EMBL" id="KAJ2680435.1"/>
    </source>
</evidence>
<dbReference type="GO" id="GO:0000160">
    <property type="term" value="P:phosphorelay signal transduction system"/>
    <property type="evidence" value="ECO:0007669"/>
    <property type="project" value="InterPro"/>
</dbReference>
<feature type="compositionally biased region" description="Polar residues" evidence="10">
    <location>
        <begin position="247"/>
        <end position="261"/>
    </location>
</feature>
<feature type="compositionally biased region" description="Low complexity" evidence="10">
    <location>
        <begin position="2053"/>
        <end position="2069"/>
    </location>
</feature>
<keyword evidence="6" id="KW-0067">ATP-binding</keyword>
<gene>
    <name evidence="15" type="primary">RIM15</name>
    <name evidence="15" type="ORF">GGI25_000727</name>
</gene>
<feature type="compositionally biased region" description="Polar residues" evidence="10">
    <location>
        <begin position="1270"/>
        <end position="1279"/>
    </location>
</feature>
<evidence type="ECO:0000256" key="6">
    <source>
        <dbReference type="ARBA" id="ARBA00022840"/>
    </source>
</evidence>
<dbReference type="OrthoDB" id="162894at2759"/>
<dbReference type="InterPro" id="IPR011006">
    <property type="entry name" value="CheY-like_superfamily"/>
</dbReference>
<dbReference type="Gene3D" id="3.30.450.20">
    <property type="entry name" value="PAS domain"/>
    <property type="match status" value="1"/>
</dbReference>
<evidence type="ECO:0000256" key="2">
    <source>
        <dbReference type="ARBA" id="ARBA00022527"/>
    </source>
</evidence>
<dbReference type="CDD" id="cd00130">
    <property type="entry name" value="PAS"/>
    <property type="match status" value="1"/>
</dbReference>
<dbReference type="SUPFAM" id="SSF52172">
    <property type="entry name" value="CheY-like"/>
    <property type="match status" value="1"/>
</dbReference>
<comment type="catalytic activity">
    <reaction evidence="7">
        <text>L-threonyl-[protein] + ATP = O-phospho-L-threonyl-[protein] + ADP + H(+)</text>
        <dbReference type="Rhea" id="RHEA:46608"/>
        <dbReference type="Rhea" id="RHEA-COMP:11060"/>
        <dbReference type="Rhea" id="RHEA-COMP:11605"/>
        <dbReference type="ChEBI" id="CHEBI:15378"/>
        <dbReference type="ChEBI" id="CHEBI:30013"/>
        <dbReference type="ChEBI" id="CHEBI:30616"/>
        <dbReference type="ChEBI" id="CHEBI:61977"/>
        <dbReference type="ChEBI" id="CHEBI:456216"/>
        <dbReference type="EC" id="2.7.11.1"/>
    </reaction>
</comment>
<reference evidence="15" key="1">
    <citation type="submission" date="2022-07" db="EMBL/GenBank/DDBJ databases">
        <title>Phylogenomic reconstructions and comparative analyses of Kickxellomycotina fungi.</title>
        <authorList>
            <person name="Reynolds N.K."/>
            <person name="Stajich J.E."/>
            <person name="Barry K."/>
            <person name="Grigoriev I.V."/>
            <person name="Crous P."/>
            <person name="Smith M.E."/>
        </authorList>
    </citation>
    <scope>NUCLEOTIDE SEQUENCE</scope>
    <source>
        <strain evidence="15">NRRL 3115</strain>
    </source>
</reference>
<evidence type="ECO:0000256" key="10">
    <source>
        <dbReference type="SAM" id="MobiDB-lite"/>
    </source>
</evidence>
<feature type="region of interest" description="Disordered" evidence="10">
    <location>
        <begin position="1784"/>
        <end position="1806"/>
    </location>
</feature>
<feature type="region of interest" description="Disordered" evidence="10">
    <location>
        <begin position="958"/>
        <end position="1003"/>
    </location>
</feature>